<dbReference type="InterPro" id="IPR016132">
    <property type="entry name" value="Phyto_chromo_attachment"/>
</dbReference>
<dbReference type="PROSITE" id="PS50887">
    <property type="entry name" value="GGDEF"/>
    <property type="match status" value="1"/>
</dbReference>
<evidence type="ECO:0000256" key="4">
    <source>
        <dbReference type="ARBA" id="ARBA00022606"/>
    </source>
</evidence>
<dbReference type="Pfam" id="PF00990">
    <property type="entry name" value="GGDEF"/>
    <property type="match status" value="1"/>
</dbReference>
<dbReference type="Pfam" id="PF00360">
    <property type="entry name" value="PHY"/>
    <property type="match status" value="1"/>
</dbReference>
<evidence type="ECO:0000256" key="7">
    <source>
        <dbReference type="ARBA" id="ARBA00034247"/>
    </source>
</evidence>
<dbReference type="Gene3D" id="3.30.70.270">
    <property type="match status" value="1"/>
</dbReference>
<dbReference type="NCBIfam" id="TIGR00254">
    <property type="entry name" value="GGDEF"/>
    <property type="match status" value="1"/>
</dbReference>
<dbReference type="GO" id="GO:0009881">
    <property type="term" value="F:photoreceptor activity"/>
    <property type="evidence" value="ECO:0007669"/>
    <property type="project" value="UniProtKB-KW"/>
</dbReference>
<dbReference type="InterPro" id="IPR043150">
    <property type="entry name" value="Phytochrome_PHY_sf"/>
</dbReference>
<dbReference type="GO" id="GO:0006355">
    <property type="term" value="P:regulation of DNA-templated transcription"/>
    <property type="evidence" value="ECO:0007669"/>
    <property type="project" value="InterPro"/>
</dbReference>
<keyword evidence="3" id="KW-0600">Photoreceptor protein</keyword>
<dbReference type="SMART" id="SM00065">
    <property type="entry name" value="GAF"/>
    <property type="match status" value="1"/>
</dbReference>
<dbReference type="PANTHER" id="PTHR45138:SF9">
    <property type="entry name" value="DIGUANYLATE CYCLASE DGCM-RELATED"/>
    <property type="match status" value="1"/>
</dbReference>
<feature type="domain" description="Phytochrome chromophore attachment site" evidence="8">
    <location>
        <begin position="147"/>
        <end position="306"/>
    </location>
</feature>
<dbReference type="GO" id="GO:0005886">
    <property type="term" value="C:plasma membrane"/>
    <property type="evidence" value="ECO:0007669"/>
    <property type="project" value="TreeGrafter"/>
</dbReference>
<evidence type="ECO:0000256" key="5">
    <source>
        <dbReference type="ARBA" id="ARBA00022991"/>
    </source>
</evidence>
<feature type="domain" description="GGDEF" evidence="9">
    <location>
        <begin position="561"/>
        <end position="689"/>
    </location>
</feature>
<dbReference type="Pfam" id="PF01590">
    <property type="entry name" value="GAF"/>
    <property type="match status" value="1"/>
</dbReference>
<dbReference type="InterPro" id="IPR029787">
    <property type="entry name" value="Nucleotide_cyclase"/>
</dbReference>
<evidence type="ECO:0000259" key="8">
    <source>
        <dbReference type="PROSITE" id="PS50046"/>
    </source>
</evidence>
<dbReference type="SUPFAM" id="SSF55785">
    <property type="entry name" value="PYP-like sensor domain (PAS domain)"/>
    <property type="match status" value="1"/>
</dbReference>
<dbReference type="InterPro" id="IPR000160">
    <property type="entry name" value="GGDEF_dom"/>
</dbReference>
<dbReference type="GO" id="GO:1902201">
    <property type="term" value="P:negative regulation of bacterial-type flagellum-dependent cell motility"/>
    <property type="evidence" value="ECO:0007669"/>
    <property type="project" value="TreeGrafter"/>
</dbReference>
<keyword evidence="5" id="KW-0157">Chromophore</keyword>
<dbReference type="PROSITE" id="PS50046">
    <property type="entry name" value="PHYTOCHROME_2"/>
    <property type="match status" value="1"/>
</dbReference>
<gene>
    <name evidence="10" type="ordered locus">Mlg_1497</name>
</gene>
<dbReference type="SMART" id="SM00267">
    <property type="entry name" value="GGDEF"/>
    <property type="match status" value="1"/>
</dbReference>
<keyword evidence="11" id="KW-1185">Reference proteome</keyword>
<dbReference type="EMBL" id="CP000453">
    <property type="protein sequence ID" value="ABI56846.1"/>
    <property type="molecule type" value="Genomic_DNA"/>
</dbReference>
<dbReference type="Gene3D" id="3.30.450.40">
    <property type="match status" value="1"/>
</dbReference>
<dbReference type="InterPro" id="IPR001294">
    <property type="entry name" value="Phytochrome"/>
</dbReference>
<dbReference type="PRINTS" id="PR01033">
    <property type="entry name" value="PHYTOCHROME"/>
</dbReference>
<keyword evidence="6" id="KW-0675">Receptor</keyword>
<dbReference type="Pfam" id="PF08446">
    <property type="entry name" value="PAS_2"/>
    <property type="match status" value="1"/>
</dbReference>
<organism evidence="10 11">
    <name type="scientific">Alkalilimnicola ehrlichii (strain ATCC BAA-1101 / DSM 17681 / MLHE-1)</name>
    <dbReference type="NCBI Taxonomy" id="187272"/>
    <lineage>
        <taxon>Bacteria</taxon>
        <taxon>Pseudomonadati</taxon>
        <taxon>Pseudomonadota</taxon>
        <taxon>Gammaproteobacteria</taxon>
        <taxon>Chromatiales</taxon>
        <taxon>Ectothiorhodospiraceae</taxon>
        <taxon>Alkalilimnicola</taxon>
    </lineage>
</organism>
<dbReference type="InterPro" id="IPR013515">
    <property type="entry name" value="Phytochrome_cen-reg"/>
</dbReference>
<name>Q0A8J1_ALKEH</name>
<dbReference type="Proteomes" id="UP000001962">
    <property type="component" value="Chromosome"/>
</dbReference>
<dbReference type="Gene3D" id="3.30.450.20">
    <property type="entry name" value="PAS domain"/>
    <property type="match status" value="1"/>
</dbReference>
<dbReference type="GO" id="GO:0043709">
    <property type="term" value="P:cell adhesion involved in single-species biofilm formation"/>
    <property type="evidence" value="ECO:0007669"/>
    <property type="project" value="TreeGrafter"/>
</dbReference>
<evidence type="ECO:0000259" key="9">
    <source>
        <dbReference type="PROSITE" id="PS50887"/>
    </source>
</evidence>
<dbReference type="InterPro" id="IPR029016">
    <property type="entry name" value="GAF-like_dom_sf"/>
</dbReference>
<proteinExistence type="predicted"/>
<dbReference type="eggNOG" id="COG4251">
    <property type="taxonomic scope" value="Bacteria"/>
</dbReference>
<evidence type="ECO:0000256" key="6">
    <source>
        <dbReference type="ARBA" id="ARBA00023170"/>
    </source>
</evidence>
<dbReference type="InterPro" id="IPR013654">
    <property type="entry name" value="PAS_2"/>
</dbReference>
<dbReference type="SUPFAM" id="SSF55781">
    <property type="entry name" value="GAF domain-like"/>
    <property type="match status" value="2"/>
</dbReference>
<evidence type="ECO:0000256" key="2">
    <source>
        <dbReference type="ARBA" id="ARBA00012528"/>
    </source>
</evidence>
<evidence type="ECO:0000313" key="11">
    <source>
        <dbReference type="Proteomes" id="UP000001962"/>
    </source>
</evidence>
<dbReference type="PANTHER" id="PTHR45138">
    <property type="entry name" value="REGULATORY COMPONENTS OF SENSORY TRANSDUCTION SYSTEM"/>
    <property type="match status" value="1"/>
</dbReference>
<dbReference type="GO" id="GO:0052621">
    <property type="term" value="F:diguanylate cyclase activity"/>
    <property type="evidence" value="ECO:0007669"/>
    <property type="project" value="UniProtKB-EC"/>
</dbReference>
<protein>
    <recommendedName>
        <fullName evidence="2">diguanylate cyclase</fullName>
        <ecNumber evidence="2">2.7.7.65</ecNumber>
    </recommendedName>
</protein>
<comment type="cofactor">
    <cofactor evidence="1">
        <name>Mg(2+)</name>
        <dbReference type="ChEBI" id="CHEBI:18420"/>
    </cofactor>
</comment>
<dbReference type="SUPFAM" id="SSF55073">
    <property type="entry name" value="Nucleotide cyclase"/>
    <property type="match status" value="1"/>
</dbReference>
<dbReference type="InterPro" id="IPR050469">
    <property type="entry name" value="Diguanylate_Cyclase"/>
</dbReference>
<dbReference type="eggNOG" id="COG3706">
    <property type="taxonomic scope" value="Bacteria"/>
</dbReference>
<dbReference type="Gene3D" id="3.30.450.270">
    <property type="match status" value="1"/>
</dbReference>
<evidence type="ECO:0000313" key="10">
    <source>
        <dbReference type="EMBL" id="ABI56846.1"/>
    </source>
</evidence>
<sequence length="689" mass="76333">MAPTDPSELARAQEACAREPVHIPGAVQPSGCLVSLDQRLRRLLQASANLHRFFGVTPEQALASDPKALLGRHLLRRISASLPQAPLQPVSLVAGMRLRGRNRRFRTTAYRSGERVVLEFEALSGPDTQTLFPAMGDWLSHLAGARTAGALLETLVAAARDLTGHERAMVYQFDPDWHGCVVAESRCEHMDSYLSHHFPASDIPPQVRQLYDVNPVRSIPDAPAAPVPLVPTEDPLDQHPLDLSAGVLRAVSPIHQAYLHNMGVKSALSVAIRDDAEGLWGLLACHGQEARSLPPTLRDAVLALVQVAQSRLMLLNAQRNARYQRRVRACRARLVLERRPRATRLSELVADHGADWLTLFRACGIALAYRGQYHTFGTAPPDRTLAALVQGLVRLAPRDASWSWHSPDDWPVAAELPRGRCCGLLAAPVLVDSEQPAFLLFFRAENVQTRLWAGRPEALWGAEKVAAPLTPRHSFAAWREEVRGHSAPWRDIEREAVLDLADEVAVLLSRKEIDLLNAQLTEANRRLKRQATTDSLTGVWNRYRMQEQIELERGAHERYGTPCSLLLFDIDHFKAVNDQYGHEAGDQVLVALARAVVGELRATDFLGRWGGEEFIVLATNSAPEEAWTLAERLRQCIAGLRFPGVGPVTISVGVASLSRGDTVDRLIDRADRAMYRAKQRGRNRVEQAE</sequence>
<evidence type="ECO:0000256" key="1">
    <source>
        <dbReference type="ARBA" id="ARBA00001946"/>
    </source>
</evidence>
<comment type="catalytic activity">
    <reaction evidence="7">
        <text>2 GTP = 3',3'-c-di-GMP + 2 diphosphate</text>
        <dbReference type="Rhea" id="RHEA:24898"/>
        <dbReference type="ChEBI" id="CHEBI:33019"/>
        <dbReference type="ChEBI" id="CHEBI:37565"/>
        <dbReference type="ChEBI" id="CHEBI:58805"/>
        <dbReference type="EC" id="2.7.7.65"/>
    </reaction>
</comment>
<accession>Q0A8J1</accession>
<dbReference type="InterPro" id="IPR003018">
    <property type="entry name" value="GAF"/>
</dbReference>
<dbReference type="EC" id="2.7.7.65" evidence="2"/>
<dbReference type="InterPro" id="IPR043128">
    <property type="entry name" value="Rev_trsase/Diguanyl_cyclase"/>
</dbReference>
<keyword evidence="4" id="KW-0716">Sensory transduction</keyword>
<evidence type="ECO:0000256" key="3">
    <source>
        <dbReference type="ARBA" id="ARBA00022543"/>
    </source>
</evidence>
<dbReference type="CDD" id="cd01949">
    <property type="entry name" value="GGDEF"/>
    <property type="match status" value="1"/>
</dbReference>
<dbReference type="AlphaFoldDB" id="Q0A8J1"/>
<reference evidence="11" key="1">
    <citation type="submission" date="2006-08" db="EMBL/GenBank/DDBJ databases">
        <title>Complete sequence of Alkalilimnicola ehrilichei MLHE-1.</title>
        <authorList>
            <person name="Copeland A."/>
            <person name="Lucas S."/>
            <person name="Lapidus A."/>
            <person name="Barry K."/>
            <person name="Detter J.C."/>
            <person name="Glavina del Rio T."/>
            <person name="Hammon N."/>
            <person name="Israni S."/>
            <person name="Dalin E."/>
            <person name="Tice H."/>
            <person name="Pitluck S."/>
            <person name="Sims D."/>
            <person name="Brettin T."/>
            <person name="Bruce D."/>
            <person name="Han C."/>
            <person name="Tapia R."/>
            <person name="Gilna P."/>
            <person name="Schmutz J."/>
            <person name="Larimer F."/>
            <person name="Land M."/>
            <person name="Hauser L."/>
            <person name="Kyrpides N."/>
            <person name="Mikhailova N."/>
            <person name="Oremland R.S."/>
            <person name="Hoeft S.E."/>
            <person name="Switzer-Blum J."/>
            <person name="Kulp T."/>
            <person name="King G."/>
            <person name="Tabita R."/>
            <person name="Witte B."/>
            <person name="Santini J.M."/>
            <person name="Basu P."/>
            <person name="Hollibaugh J.T."/>
            <person name="Xie G."/>
            <person name="Stolz J.F."/>
            <person name="Richardson P."/>
        </authorList>
    </citation>
    <scope>NUCLEOTIDE SEQUENCE [LARGE SCALE GENOMIC DNA]</scope>
    <source>
        <strain evidence="11">ATCC BAA-1101 / DSM 17681 / MLHE-1</strain>
    </source>
</reference>
<dbReference type="GO" id="GO:0009584">
    <property type="term" value="P:detection of visible light"/>
    <property type="evidence" value="ECO:0007669"/>
    <property type="project" value="InterPro"/>
</dbReference>
<dbReference type="HOGENOM" id="CLU_000445_50_5_6"/>
<dbReference type="InterPro" id="IPR035965">
    <property type="entry name" value="PAS-like_dom_sf"/>
</dbReference>
<dbReference type="RefSeq" id="WP_011629241.1">
    <property type="nucleotide sequence ID" value="NC_008340.1"/>
</dbReference>
<dbReference type="FunFam" id="3.30.70.270:FF:000001">
    <property type="entry name" value="Diguanylate cyclase domain protein"/>
    <property type="match status" value="1"/>
</dbReference>
<dbReference type="KEGG" id="aeh:Mlg_1497"/>